<gene>
    <name evidence="1" type="ORF">VCHENC02_3926A</name>
</gene>
<dbReference type="AlphaFoldDB" id="A0A454CV91"/>
<evidence type="ECO:0000313" key="2">
    <source>
        <dbReference type="Proteomes" id="UP000008367"/>
    </source>
</evidence>
<dbReference type="EMBL" id="AJSR01001692">
    <property type="protein sequence ID" value="EKM30337.1"/>
    <property type="molecule type" value="Genomic_DNA"/>
</dbReference>
<feature type="non-terminal residue" evidence="1">
    <location>
        <position position="48"/>
    </location>
</feature>
<comment type="caution">
    <text evidence="1">The sequence shown here is derived from an EMBL/GenBank/DDBJ whole genome shotgun (WGS) entry which is preliminary data.</text>
</comment>
<sequence>MPVLATALAVVIALWFTRNELQVELKRSTENSESVILYKDLLSEIDIL</sequence>
<dbReference type="Proteomes" id="UP000008367">
    <property type="component" value="Unassembled WGS sequence"/>
</dbReference>
<reference evidence="1 2" key="1">
    <citation type="submission" date="2012-10" db="EMBL/GenBank/DDBJ databases">
        <title>Genome sequence of Vibrio Cholerae HENC-02.</title>
        <authorList>
            <person name="Eppinger M."/>
            <person name="Hasan N.A."/>
            <person name="Sengamalay N."/>
            <person name="Hine E."/>
            <person name="Su Q."/>
            <person name="Daugherty S.C."/>
            <person name="Young S."/>
            <person name="Sadzewicz L."/>
            <person name="Tallon L."/>
            <person name="Cebula T.A."/>
            <person name="Ravel J."/>
            <person name="Colwell R.R."/>
        </authorList>
    </citation>
    <scope>NUCLEOTIDE SEQUENCE [LARGE SCALE GENOMIC DNA]</scope>
    <source>
        <strain evidence="1 2">HENC-02</strain>
    </source>
</reference>
<proteinExistence type="predicted"/>
<accession>A0A454CV91</accession>
<name>A0A454CV91_VIBHA</name>
<protein>
    <submittedName>
        <fullName evidence="1">HAMP domain protein</fullName>
    </submittedName>
</protein>
<organism evidence="1 2">
    <name type="scientific">Vibrio harveyi</name>
    <name type="common">Beneckea harveyi</name>
    <dbReference type="NCBI Taxonomy" id="669"/>
    <lineage>
        <taxon>Bacteria</taxon>
        <taxon>Pseudomonadati</taxon>
        <taxon>Pseudomonadota</taxon>
        <taxon>Gammaproteobacteria</taxon>
        <taxon>Vibrionales</taxon>
        <taxon>Vibrionaceae</taxon>
        <taxon>Vibrio</taxon>
    </lineage>
</organism>
<evidence type="ECO:0000313" key="1">
    <source>
        <dbReference type="EMBL" id="EKM30337.1"/>
    </source>
</evidence>